<organism evidence="1 2">
    <name type="scientific">Cetraspora pellucida</name>
    <dbReference type="NCBI Taxonomy" id="1433469"/>
    <lineage>
        <taxon>Eukaryota</taxon>
        <taxon>Fungi</taxon>
        <taxon>Fungi incertae sedis</taxon>
        <taxon>Mucoromycota</taxon>
        <taxon>Glomeromycotina</taxon>
        <taxon>Glomeromycetes</taxon>
        <taxon>Diversisporales</taxon>
        <taxon>Gigasporaceae</taxon>
        <taxon>Cetraspora</taxon>
    </lineage>
</organism>
<proteinExistence type="predicted"/>
<dbReference type="Proteomes" id="UP000789366">
    <property type="component" value="Unassembled WGS sequence"/>
</dbReference>
<gene>
    <name evidence="1" type="ORF">SPELUC_LOCUS3338</name>
</gene>
<accession>A0ACA9L567</accession>
<dbReference type="EMBL" id="CAJVPW010002513">
    <property type="protein sequence ID" value="CAG8507970.1"/>
    <property type="molecule type" value="Genomic_DNA"/>
</dbReference>
<feature type="non-terminal residue" evidence="1">
    <location>
        <position position="1"/>
    </location>
</feature>
<sequence length="99" mass="11723">KNMTAISAEEFKPHFPPRITPGDIVEKLFTNNRHNIRTTRIPTAFDAYKLCFCREFEPRNYNFPEEMIQSLIINSWGKESANVKEEYKRLLNEAKAMRE</sequence>
<name>A0ACA9L567_9GLOM</name>
<comment type="caution">
    <text evidence="1">The sequence shown here is derived from an EMBL/GenBank/DDBJ whole genome shotgun (WGS) entry which is preliminary data.</text>
</comment>
<evidence type="ECO:0000313" key="2">
    <source>
        <dbReference type="Proteomes" id="UP000789366"/>
    </source>
</evidence>
<reference evidence="1" key="1">
    <citation type="submission" date="2021-06" db="EMBL/GenBank/DDBJ databases">
        <authorList>
            <person name="Kallberg Y."/>
            <person name="Tangrot J."/>
            <person name="Rosling A."/>
        </authorList>
    </citation>
    <scope>NUCLEOTIDE SEQUENCE</scope>
    <source>
        <strain evidence="1">28 12/20/2015</strain>
    </source>
</reference>
<evidence type="ECO:0000313" key="1">
    <source>
        <dbReference type="EMBL" id="CAG8507970.1"/>
    </source>
</evidence>
<protein>
    <submittedName>
        <fullName evidence="1">7675_t:CDS:1</fullName>
    </submittedName>
</protein>
<keyword evidence="2" id="KW-1185">Reference proteome</keyword>